<feature type="domain" description="AMP-dependent synthetase/ligase" evidence="3">
    <location>
        <begin position="11"/>
        <end position="375"/>
    </location>
</feature>
<dbReference type="PANTHER" id="PTHR43767:SF1">
    <property type="entry name" value="NONRIBOSOMAL PEPTIDE SYNTHASE PES1 (EUROFUNG)-RELATED"/>
    <property type="match status" value="1"/>
</dbReference>
<organism evidence="5 6">
    <name type="scientific">Zhongshania antarctica</name>
    <dbReference type="NCBI Taxonomy" id="641702"/>
    <lineage>
        <taxon>Bacteria</taxon>
        <taxon>Pseudomonadati</taxon>
        <taxon>Pseudomonadota</taxon>
        <taxon>Gammaproteobacteria</taxon>
        <taxon>Cellvibrionales</taxon>
        <taxon>Spongiibacteraceae</taxon>
        <taxon>Zhongshania</taxon>
    </lineage>
</organism>
<name>A0A840R026_9GAMM</name>
<dbReference type="FunFam" id="3.30.300.30:FF:000008">
    <property type="entry name" value="2,3-dihydroxybenzoate-AMP ligase"/>
    <property type="match status" value="1"/>
</dbReference>
<proteinExistence type="inferred from homology"/>
<gene>
    <name evidence="5" type="ORF">HNQ57_000175</name>
</gene>
<dbReference type="InterPro" id="IPR042099">
    <property type="entry name" value="ANL_N_sf"/>
</dbReference>
<dbReference type="InterPro" id="IPR045851">
    <property type="entry name" value="AMP-bd_C_sf"/>
</dbReference>
<dbReference type="InterPro" id="IPR050237">
    <property type="entry name" value="ATP-dep_AMP-bd_enzyme"/>
</dbReference>
<dbReference type="InterPro" id="IPR000873">
    <property type="entry name" value="AMP-dep_synth/lig_dom"/>
</dbReference>
<evidence type="ECO:0000313" key="6">
    <source>
        <dbReference type="Proteomes" id="UP000536640"/>
    </source>
</evidence>
<dbReference type="RefSeq" id="WP_184460751.1">
    <property type="nucleotide sequence ID" value="NZ_JACHHW010000001.1"/>
</dbReference>
<dbReference type="Gene3D" id="3.40.50.12780">
    <property type="entry name" value="N-terminal domain of ligase-like"/>
    <property type="match status" value="1"/>
</dbReference>
<reference evidence="5 6" key="1">
    <citation type="submission" date="2020-08" db="EMBL/GenBank/DDBJ databases">
        <title>Genomic Encyclopedia of Type Strains, Phase IV (KMG-IV): sequencing the most valuable type-strain genomes for metagenomic binning, comparative biology and taxonomic classification.</title>
        <authorList>
            <person name="Goeker M."/>
        </authorList>
    </citation>
    <scope>NUCLEOTIDE SEQUENCE [LARGE SCALE GENOMIC DNA]</scope>
    <source>
        <strain evidence="5 6">DSM 25701</strain>
    </source>
</reference>
<feature type="domain" description="AMP-binding enzyme C-terminal" evidence="4">
    <location>
        <begin position="425"/>
        <end position="500"/>
    </location>
</feature>
<dbReference type="Pfam" id="PF00501">
    <property type="entry name" value="AMP-binding"/>
    <property type="match status" value="1"/>
</dbReference>
<dbReference type="AlphaFoldDB" id="A0A840R026"/>
<comment type="similarity">
    <text evidence="1">Belongs to the ATP-dependent AMP-binding enzyme family.</text>
</comment>
<dbReference type="SUPFAM" id="SSF56801">
    <property type="entry name" value="Acetyl-CoA synthetase-like"/>
    <property type="match status" value="1"/>
</dbReference>
<dbReference type="EMBL" id="JACHHW010000001">
    <property type="protein sequence ID" value="MBB5185916.1"/>
    <property type="molecule type" value="Genomic_DNA"/>
</dbReference>
<dbReference type="NCBIfam" id="NF004837">
    <property type="entry name" value="PRK06187.1"/>
    <property type="match status" value="1"/>
</dbReference>
<evidence type="ECO:0000259" key="3">
    <source>
        <dbReference type="Pfam" id="PF00501"/>
    </source>
</evidence>
<dbReference type="GO" id="GO:0016878">
    <property type="term" value="F:acid-thiol ligase activity"/>
    <property type="evidence" value="ECO:0007669"/>
    <property type="project" value="UniProtKB-ARBA"/>
</dbReference>
<evidence type="ECO:0000313" key="5">
    <source>
        <dbReference type="EMBL" id="MBB5185916.1"/>
    </source>
</evidence>
<dbReference type="Pfam" id="PF13193">
    <property type="entry name" value="AMP-binding_C"/>
    <property type="match status" value="1"/>
</dbReference>
<sequence length="519" mass="57024">MLIHQMIEFNAINHSEQTAIKFGEHSQTYADFNQLANRLARGLIALGLSPGSRVALLSKNNAEFPLIATACMKSGLCLVPLNYRLAAQEVAYILRDCSADVLICGDDTLCLLAEQSGETESIPHRFSLAQTTEIWPSIACVYSDNSSKLASLDQHEKLIAAQIYTSGTTGHPKGVMIGYQQLLSGYVMSNHISPRQQVAHNCIMPLPLFHVAGFAAMMFWLGNGCSIELVADFHPQEIVDAITSSSNCDIVLVPAMIQAMLAFVPNIQDYDFTPLKRITYGASPISIDVLQQALAIFKCDFVQGFGMSELSCMVLSLSADDHRRALAGEPQLLRSCGRALPGAELKIINEQGSELPTGETGELLVRSPTTMIGYWQQADKTAQTLCNGWLRTGDAGFIDDEGYFYIRDRVKDMIVSGGENIYPAEIENALFSHPQIQDVAVIGVPDHKFGETPLAICVLTPGSELLSEDLIAYCKERLAAYKSPRQFEFIAALPRNPSGKVLKRLLREPYWRDAERQVG</sequence>
<evidence type="ECO:0000256" key="2">
    <source>
        <dbReference type="ARBA" id="ARBA00022598"/>
    </source>
</evidence>
<comment type="caution">
    <text evidence="5">The sequence shown here is derived from an EMBL/GenBank/DDBJ whole genome shotgun (WGS) entry which is preliminary data.</text>
</comment>
<dbReference type="Gene3D" id="3.30.300.30">
    <property type="match status" value="1"/>
</dbReference>
<dbReference type="PANTHER" id="PTHR43767">
    <property type="entry name" value="LONG-CHAIN-FATTY-ACID--COA LIGASE"/>
    <property type="match status" value="1"/>
</dbReference>
<dbReference type="Proteomes" id="UP000536640">
    <property type="component" value="Unassembled WGS sequence"/>
</dbReference>
<evidence type="ECO:0000256" key="1">
    <source>
        <dbReference type="ARBA" id="ARBA00006432"/>
    </source>
</evidence>
<protein>
    <submittedName>
        <fullName evidence="5">Acyl-CoA synthetase (AMP-forming)/AMP-acid ligase II</fullName>
    </submittedName>
</protein>
<dbReference type="InterPro" id="IPR025110">
    <property type="entry name" value="AMP-bd_C"/>
</dbReference>
<evidence type="ECO:0000259" key="4">
    <source>
        <dbReference type="Pfam" id="PF13193"/>
    </source>
</evidence>
<keyword evidence="2 5" id="KW-0436">Ligase</keyword>
<keyword evidence="6" id="KW-1185">Reference proteome</keyword>
<accession>A0A840R026</accession>